<protein>
    <submittedName>
        <fullName evidence="1">Uncharacterized protein</fullName>
    </submittedName>
</protein>
<proteinExistence type="predicted"/>
<gene>
    <name evidence="1" type="ORF">NX720_16330</name>
</gene>
<keyword evidence="2" id="KW-1185">Reference proteome</keyword>
<evidence type="ECO:0000313" key="1">
    <source>
        <dbReference type="EMBL" id="UYM14453.1"/>
    </source>
</evidence>
<dbReference type="EMBL" id="CP103300">
    <property type="protein sequence ID" value="UYM14453.1"/>
    <property type="molecule type" value="Genomic_DNA"/>
</dbReference>
<organism evidence="1 2">
    <name type="scientific">Endozoicomonas euniceicola</name>
    <dbReference type="NCBI Taxonomy" id="1234143"/>
    <lineage>
        <taxon>Bacteria</taxon>
        <taxon>Pseudomonadati</taxon>
        <taxon>Pseudomonadota</taxon>
        <taxon>Gammaproteobacteria</taxon>
        <taxon>Oceanospirillales</taxon>
        <taxon>Endozoicomonadaceae</taxon>
        <taxon>Endozoicomonas</taxon>
    </lineage>
</organism>
<sequence length="59" mass="6762">MAVGCWLYEQLKARSQQPEANSQKLKACWSNDCLPVANSDVFFDNPQSERTRQFLGQIL</sequence>
<evidence type="ECO:0000313" key="2">
    <source>
        <dbReference type="Proteomes" id="UP001163255"/>
    </source>
</evidence>
<name>A0ABY6GNZ2_9GAMM</name>
<dbReference type="Proteomes" id="UP001163255">
    <property type="component" value="Chromosome"/>
</dbReference>
<reference evidence="1" key="1">
    <citation type="submission" date="2022-10" db="EMBL/GenBank/DDBJ databases">
        <title>Completed Genome Sequence of two octocoral isolated bacterium, Endozoicomonas euniceicola EF212T and Endozoicomonas gorgoniicola PS125T.</title>
        <authorList>
            <person name="Chiou Y.-J."/>
            <person name="Chen Y.-H."/>
        </authorList>
    </citation>
    <scope>NUCLEOTIDE SEQUENCE</scope>
    <source>
        <strain evidence="1">EF212</strain>
    </source>
</reference>
<dbReference type="RefSeq" id="WP_262595942.1">
    <property type="nucleotide sequence ID" value="NZ_CP103300.1"/>
</dbReference>
<accession>A0ABY6GNZ2</accession>